<dbReference type="OrthoDB" id="9971063at2759"/>
<gene>
    <name evidence="1" type="ORF">AVEN_165917_1</name>
</gene>
<evidence type="ECO:0000313" key="2">
    <source>
        <dbReference type="Proteomes" id="UP000499080"/>
    </source>
</evidence>
<accession>A0A4Y2PXM6</accession>
<protein>
    <submittedName>
        <fullName evidence="1">Uncharacterized protein</fullName>
    </submittedName>
</protein>
<proteinExistence type="predicted"/>
<dbReference type="Proteomes" id="UP000499080">
    <property type="component" value="Unassembled WGS sequence"/>
</dbReference>
<comment type="caution">
    <text evidence="1">The sequence shown here is derived from an EMBL/GenBank/DDBJ whole genome shotgun (WGS) entry which is preliminary data.</text>
</comment>
<sequence length="103" mass="11097">MSDFLEDSPLSDLRNVWFQHDGAPLHKVSSVQQYIFECTVGHLIGPEPIGLFSMGIHQIASVCNPSTNIAGTSKPCCLCQLVTCHVVQCEAGSAVPCPDVYCC</sequence>
<name>A0A4Y2PXM6_ARAVE</name>
<organism evidence="1 2">
    <name type="scientific">Araneus ventricosus</name>
    <name type="common">Orbweaver spider</name>
    <name type="synonym">Epeira ventricosa</name>
    <dbReference type="NCBI Taxonomy" id="182803"/>
    <lineage>
        <taxon>Eukaryota</taxon>
        <taxon>Metazoa</taxon>
        <taxon>Ecdysozoa</taxon>
        <taxon>Arthropoda</taxon>
        <taxon>Chelicerata</taxon>
        <taxon>Arachnida</taxon>
        <taxon>Araneae</taxon>
        <taxon>Araneomorphae</taxon>
        <taxon>Entelegynae</taxon>
        <taxon>Araneoidea</taxon>
        <taxon>Araneidae</taxon>
        <taxon>Araneus</taxon>
    </lineage>
</organism>
<keyword evidence="2" id="KW-1185">Reference proteome</keyword>
<dbReference type="AlphaFoldDB" id="A0A4Y2PXM6"/>
<reference evidence="1 2" key="1">
    <citation type="journal article" date="2019" name="Sci. Rep.">
        <title>Orb-weaving spider Araneus ventricosus genome elucidates the spidroin gene catalogue.</title>
        <authorList>
            <person name="Kono N."/>
            <person name="Nakamura H."/>
            <person name="Ohtoshi R."/>
            <person name="Moran D.A.P."/>
            <person name="Shinohara A."/>
            <person name="Yoshida Y."/>
            <person name="Fujiwara M."/>
            <person name="Mori M."/>
            <person name="Tomita M."/>
            <person name="Arakawa K."/>
        </authorList>
    </citation>
    <scope>NUCLEOTIDE SEQUENCE [LARGE SCALE GENOMIC DNA]</scope>
</reference>
<evidence type="ECO:0000313" key="1">
    <source>
        <dbReference type="EMBL" id="GBN55944.1"/>
    </source>
</evidence>
<dbReference type="EMBL" id="BGPR01012411">
    <property type="protein sequence ID" value="GBN55944.1"/>
    <property type="molecule type" value="Genomic_DNA"/>
</dbReference>